<feature type="transmembrane region" description="Helical" evidence="1">
    <location>
        <begin position="33"/>
        <end position="54"/>
    </location>
</feature>
<sequence length="190" mass="21082">MRKSKEEFKAEIMRRRIETEKHEKKIKAAKRALFVYVPAAACFAAVFIAASVWLSAMLKNKEGDDPQILIIPEISEFTGVDKAPKIVSVVVSSGVDSQESARLIDDPVEIEKLMAFLEELSVSPEECMIEAAPVVRTSITANSSKGVWRTYVIYELLRSEYLSIDGAGLQKISDNDALELEALLNGMDTK</sequence>
<protein>
    <submittedName>
        <fullName evidence="2">Uncharacterized protein</fullName>
    </submittedName>
</protein>
<proteinExistence type="predicted"/>
<keyword evidence="1" id="KW-0812">Transmembrane</keyword>
<reference evidence="2" key="1">
    <citation type="submission" date="2019-08" db="EMBL/GenBank/DDBJ databases">
        <authorList>
            <person name="Kucharzyk K."/>
            <person name="Murdoch R.W."/>
            <person name="Higgins S."/>
            <person name="Loffler F."/>
        </authorList>
    </citation>
    <scope>NUCLEOTIDE SEQUENCE</scope>
</reference>
<accession>A0A645AL46</accession>
<evidence type="ECO:0000313" key="2">
    <source>
        <dbReference type="EMBL" id="MPM50384.1"/>
    </source>
</evidence>
<organism evidence="2">
    <name type="scientific">bioreactor metagenome</name>
    <dbReference type="NCBI Taxonomy" id="1076179"/>
    <lineage>
        <taxon>unclassified sequences</taxon>
        <taxon>metagenomes</taxon>
        <taxon>ecological metagenomes</taxon>
    </lineage>
</organism>
<name>A0A645AL46_9ZZZZ</name>
<dbReference type="AlphaFoldDB" id="A0A645AL46"/>
<keyword evidence="1" id="KW-1133">Transmembrane helix</keyword>
<gene>
    <name evidence="2" type="ORF">SDC9_97123</name>
</gene>
<keyword evidence="1" id="KW-0472">Membrane</keyword>
<dbReference type="EMBL" id="VSSQ01012946">
    <property type="protein sequence ID" value="MPM50384.1"/>
    <property type="molecule type" value="Genomic_DNA"/>
</dbReference>
<evidence type="ECO:0000256" key="1">
    <source>
        <dbReference type="SAM" id="Phobius"/>
    </source>
</evidence>
<comment type="caution">
    <text evidence="2">The sequence shown here is derived from an EMBL/GenBank/DDBJ whole genome shotgun (WGS) entry which is preliminary data.</text>
</comment>